<dbReference type="PROSITE" id="PS51900">
    <property type="entry name" value="CB"/>
    <property type="match status" value="2"/>
</dbReference>
<dbReference type="SUPFAM" id="SSF47823">
    <property type="entry name" value="lambda integrase-like, N-terminal domain"/>
    <property type="match status" value="1"/>
</dbReference>
<accession>A0A0G1GI78</accession>
<comment type="caution">
    <text evidence="4">The sequence shown here is derived from an EMBL/GenBank/DDBJ whole genome shotgun (WGS) entry which is preliminary data.</text>
</comment>
<organism evidence="4 5">
    <name type="scientific">Candidatus Woesebacteria bacterium GW2011_GWB1_44_11b</name>
    <dbReference type="NCBI Taxonomy" id="1618580"/>
    <lineage>
        <taxon>Bacteria</taxon>
        <taxon>Candidatus Woeseibacteriota</taxon>
    </lineage>
</organism>
<evidence type="ECO:0000259" key="3">
    <source>
        <dbReference type="PROSITE" id="PS51900"/>
    </source>
</evidence>
<dbReference type="InterPro" id="IPR004107">
    <property type="entry name" value="Integrase_SAM-like_N"/>
</dbReference>
<dbReference type="Gene3D" id="1.10.150.130">
    <property type="match status" value="2"/>
</dbReference>
<feature type="domain" description="Core-binding (CB)" evidence="3">
    <location>
        <begin position="6"/>
        <end position="102"/>
    </location>
</feature>
<dbReference type="GO" id="GO:0003677">
    <property type="term" value="F:DNA binding"/>
    <property type="evidence" value="ECO:0007669"/>
    <property type="project" value="UniProtKB-UniRule"/>
</dbReference>
<dbReference type="EMBL" id="LCHL01000003">
    <property type="protein sequence ID" value="KKT34240.1"/>
    <property type="molecule type" value="Genomic_DNA"/>
</dbReference>
<name>A0A0G1GI78_9BACT</name>
<sequence length="172" mass="19892">MSMTFSAKTKLSSEFEKYLLEEANISKKSLKFYRSDLKHFSCWLIFQLKSQGSLARSFSETVPFISPILGGNYKEFLILNNSPKRTINRRLSTLRHLAKFLQFSGSLDFNFMSNVENMTSTSNLQSAKPALHPAIRDFEAHLRHQKLSQNTIKNYLNDIKQFMAWLEKEGAI</sequence>
<keyword evidence="1 2" id="KW-0238">DNA-binding</keyword>
<dbReference type="InterPro" id="IPR010998">
    <property type="entry name" value="Integrase_recombinase_N"/>
</dbReference>
<feature type="domain" description="Core-binding (CB)" evidence="3">
    <location>
        <begin position="129"/>
        <end position="172"/>
    </location>
</feature>
<evidence type="ECO:0000256" key="2">
    <source>
        <dbReference type="PROSITE-ProRule" id="PRU01248"/>
    </source>
</evidence>
<dbReference type="AlphaFoldDB" id="A0A0G1GI78"/>
<gene>
    <name evidence="4" type="ORF">UW21_C0003G0002</name>
</gene>
<evidence type="ECO:0000313" key="4">
    <source>
        <dbReference type="EMBL" id="KKT34240.1"/>
    </source>
</evidence>
<proteinExistence type="predicted"/>
<evidence type="ECO:0000256" key="1">
    <source>
        <dbReference type="ARBA" id="ARBA00023125"/>
    </source>
</evidence>
<dbReference type="Proteomes" id="UP000034192">
    <property type="component" value="Unassembled WGS sequence"/>
</dbReference>
<evidence type="ECO:0000313" key="5">
    <source>
        <dbReference type="Proteomes" id="UP000034192"/>
    </source>
</evidence>
<reference evidence="4 5" key="1">
    <citation type="journal article" date="2015" name="Nature">
        <title>rRNA introns, odd ribosomes, and small enigmatic genomes across a large radiation of phyla.</title>
        <authorList>
            <person name="Brown C.T."/>
            <person name="Hug L.A."/>
            <person name="Thomas B.C."/>
            <person name="Sharon I."/>
            <person name="Castelle C.J."/>
            <person name="Singh A."/>
            <person name="Wilkins M.J."/>
            <person name="Williams K.H."/>
            <person name="Banfield J.F."/>
        </authorList>
    </citation>
    <scope>NUCLEOTIDE SEQUENCE [LARGE SCALE GENOMIC DNA]</scope>
</reference>
<dbReference type="InterPro" id="IPR044068">
    <property type="entry name" value="CB"/>
</dbReference>
<protein>
    <recommendedName>
        <fullName evidence="3">Core-binding (CB) domain-containing protein</fullName>
    </recommendedName>
</protein>
<dbReference type="GO" id="GO:0015074">
    <property type="term" value="P:DNA integration"/>
    <property type="evidence" value="ECO:0007669"/>
    <property type="project" value="InterPro"/>
</dbReference>
<dbReference type="Pfam" id="PF02899">
    <property type="entry name" value="Phage_int_SAM_1"/>
    <property type="match status" value="2"/>
</dbReference>